<feature type="domain" description="Lipid/polyisoprenoid-binding YceI-like" evidence="1">
    <location>
        <begin position="28"/>
        <end position="191"/>
    </location>
</feature>
<dbReference type="PANTHER" id="PTHR34406">
    <property type="entry name" value="PROTEIN YCEI"/>
    <property type="match status" value="1"/>
</dbReference>
<dbReference type="AlphaFoldDB" id="A0A6N6MFV9"/>
<reference evidence="2 3" key="1">
    <citation type="submission" date="2019-09" db="EMBL/GenBank/DDBJ databases">
        <authorList>
            <person name="Cao W.R."/>
        </authorList>
    </citation>
    <scope>NUCLEOTIDE SEQUENCE [LARGE SCALE GENOMIC DNA]</scope>
    <source>
        <strain evidence="2 3">B1N29</strain>
    </source>
</reference>
<organism evidence="2 3">
    <name type="scientific">Pseudotamlana haliotis</name>
    <dbReference type="NCBI Taxonomy" id="2614804"/>
    <lineage>
        <taxon>Bacteria</taxon>
        <taxon>Pseudomonadati</taxon>
        <taxon>Bacteroidota</taxon>
        <taxon>Flavobacteriia</taxon>
        <taxon>Flavobacteriales</taxon>
        <taxon>Flavobacteriaceae</taxon>
        <taxon>Pseudotamlana</taxon>
    </lineage>
</organism>
<dbReference type="PANTHER" id="PTHR34406:SF1">
    <property type="entry name" value="PROTEIN YCEI"/>
    <property type="match status" value="1"/>
</dbReference>
<dbReference type="RefSeq" id="WP_150937881.1">
    <property type="nucleotide sequence ID" value="NZ_WAAT01000032.1"/>
</dbReference>
<protein>
    <submittedName>
        <fullName evidence="2">YceI family protein</fullName>
    </submittedName>
</protein>
<dbReference type="SUPFAM" id="SSF101874">
    <property type="entry name" value="YceI-like"/>
    <property type="match status" value="1"/>
</dbReference>
<name>A0A6N6MFV9_9FLAO</name>
<dbReference type="Proteomes" id="UP000441333">
    <property type="component" value="Unassembled WGS sequence"/>
</dbReference>
<dbReference type="EMBL" id="WAAT01000032">
    <property type="protein sequence ID" value="KAB1068689.1"/>
    <property type="molecule type" value="Genomic_DNA"/>
</dbReference>
<proteinExistence type="predicted"/>
<dbReference type="Pfam" id="PF04264">
    <property type="entry name" value="YceI"/>
    <property type="match status" value="1"/>
</dbReference>
<evidence type="ECO:0000313" key="3">
    <source>
        <dbReference type="Proteomes" id="UP000441333"/>
    </source>
</evidence>
<dbReference type="InterPro" id="IPR007372">
    <property type="entry name" value="Lipid/polyisoprenoid-bd_YceI"/>
</dbReference>
<accession>A0A6N6MFV9</accession>
<sequence>MKNSIKNLVLFVLIVGLGSAFSPYAGEKKEVNVEASKVTWKAYKVLGSHEGTIAIQSGMLEFDNDQLTGGKFVMDMPTLVSTDMKGDSKVKLENHLKSEDFFEVEKHPTSTLVFTDVKPLEDHNYQVTGDLTIKNKTNSVSFNMIVKDNKASATLNLDRTHYGVEYKASGFFNSIKESAIRDEFEIVASIVF</sequence>
<dbReference type="Gene3D" id="2.40.128.110">
    <property type="entry name" value="Lipid/polyisoprenoid-binding, YceI-like"/>
    <property type="match status" value="1"/>
</dbReference>
<dbReference type="SMART" id="SM00867">
    <property type="entry name" value="YceI"/>
    <property type="match status" value="1"/>
</dbReference>
<evidence type="ECO:0000313" key="2">
    <source>
        <dbReference type="EMBL" id="KAB1068689.1"/>
    </source>
</evidence>
<evidence type="ECO:0000259" key="1">
    <source>
        <dbReference type="SMART" id="SM00867"/>
    </source>
</evidence>
<comment type="caution">
    <text evidence="2">The sequence shown here is derived from an EMBL/GenBank/DDBJ whole genome shotgun (WGS) entry which is preliminary data.</text>
</comment>
<gene>
    <name evidence="2" type="ORF">F6U93_06100</name>
</gene>
<dbReference type="InterPro" id="IPR036761">
    <property type="entry name" value="TTHA0802/YceI-like_sf"/>
</dbReference>
<keyword evidence="3" id="KW-1185">Reference proteome</keyword>